<protein>
    <submittedName>
        <fullName evidence="2">Uncharacterized protein</fullName>
    </submittedName>
</protein>
<comment type="caution">
    <text evidence="2">The sequence shown here is derived from an EMBL/GenBank/DDBJ whole genome shotgun (WGS) entry which is preliminary data.</text>
</comment>
<dbReference type="Proteomes" id="UP000186817">
    <property type="component" value="Unassembled WGS sequence"/>
</dbReference>
<gene>
    <name evidence="2" type="ORF">AK812_SmicGene23036</name>
</gene>
<reference evidence="2 3" key="1">
    <citation type="submission" date="2016-02" db="EMBL/GenBank/DDBJ databases">
        <title>Genome analysis of coral dinoflagellate symbionts highlights evolutionary adaptations to a symbiotic lifestyle.</title>
        <authorList>
            <person name="Aranda M."/>
            <person name="Li Y."/>
            <person name="Liew Y.J."/>
            <person name="Baumgarten S."/>
            <person name="Simakov O."/>
            <person name="Wilson M."/>
            <person name="Piel J."/>
            <person name="Ashoor H."/>
            <person name="Bougouffa S."/>
            <person name="Bajic V.B."/>
            <person name="Ryu T."/>
            <person name="Ravasi T."/>
            <person name="Bayer T."/>
            <person name="Micklem G."/>
            <person name="Kim H."/>
            <person name="Bhak J."/>
            <person name="Lajeunesse T.C."/>
            <person name="Voolstra C.R."/>
        </authorList>
    </citation>
    <scope>NUCLEOTIDE SEQUENCE [LARGE SCALE GENOMIC DNA]</scope>
    <source>
        <strain evidence="2 3">CCMP2467</strain>
    </source>
</reference>
<keyword evidence="3" id="KW-1185">Reference proteome</keyword>
<dbReference type="AlphaFoldDB" id="A0A1Q9DI89"/>
<evidence type="ECO:0000313" key="3">
    <source>
        <dbReference type="Proteomes" id="UP000186817"/>
    </source>
</evidence>
<feature type="region of interest" description="Disordered" evidence="1">
    <location>
        <begin position="1"/>
        <end position="25"/>
    </location>
</feature>
<evidence type="ECO:0000313" key="2">
    <source>
        <dbReference type="EMBL" id="OLP94902.1"/>
    </source>
</evidence>
<evidence type="ECO:0000256" key="1">
    <source>
        <dbReference type="SAM" id="MobiDB-lite"/>
    </source>
</evidence>
<dbReference type="EMBL" id="LSRX01000523">
    <property type="protein sequence ID" value="OLP94902.1"/>
    <property type="molecule type" value="Genomic_DNA"/>
</dbReference>
<accession>A0A1Q9DI89</accession>
<proteinExistence type="predicted"/>
<feature type="compositionally biased region" description="Basic and acidic residues" evidence="1">
    <location>
        <begin position="1"/>
        <end position="13"/>
    </location>
</feature>
<organism evidence="2 3">
    <name type="scientific">Symbiodinium microadriaticum</name>
    <name type="common">Dinoflagellate</name>
    <name type="synonym">Zooxanthella microadriatica</name>
    <dbReference type="NCBI Taxonomy" id="2951"/>
    <lineage>
        <taxon>Eukaryota</taxon>
        <taxon>Sar</taxon>
        <taxon>Alveolata</taxon>
        <taxon>Dinophyceae</taxon>
        <taxon>Suessiales</taxon>
        <taxon>Symbiodiniaceae</taxon>
        <taxon>Symbiodinium</taxon>
    </lineage>
</organism>
<name>A0A1Q9DI89_SYMMI</name>
<sequence length="120" mass="13352">MRGEAMASHDESRGLPMPAEIDARPVEFPRSFRDSTRAEDACPVEFPLSLTDSTRAEDTRPVEFPLSLRESTRAKDARPVEFPLSLTRKRQEVCLATADSNILSKTGYGYVLPATQEPDP</sequence>